<dbReference type="Gene3D" id="3.40.50.150">
    <property type="entry name" value="Vaccinia Virus protein VP39"/>
    <property type="match status" value="1"/>
</dbReference>
<sequence length="280" mass="31311">MNNLNSPFLPDMVNIWQQTMNWTPTVHQQELFQKLYELILSGNSQQNLTRITEPQEFWEKHLWDSLRGIAFLLSGQAQENTGDTEELTPSSVLISNLQSPIQNPKSKIQNPKFPTFIDIGTGAGFPGIPIAITVAHGTVTLLDSTRKKIAFLDRVKDELHLTNIKTVTGRAEEISHQIQHRQCYDVALIRAVGTASVCAEYTLPLLKQGGLAVIYRGNWMEDEAKSLKNAVQQLGGTIESVEEFTTPLTHSIRHCLYLRKVATTPSQFPRAVGVPTQKPL</sequence>
<keyword evidence="2 6" id="KW-0698">rRNA processing</keyword>
<dbReference type="CDD" id="cd02440">
    <property type="entry name" value="AdoMet_MTases"/>
    <property type="match status" value="1"/>
</dbReference>
<dbReference type="GO" id="GO:0005829">
    <property type="term" value="C:cytosol"/>
    <property type="evidence" value="ECO:0007669"/>
    <property type="project" value="TreeGrafter"/>
</dbReference>
<dbReference type="Pfam" id="PF02527">
    <property type="entry name" value="GidB"/>
    <property type="match status" value="2"/>
</dbReference>
<reference evidence="7 8" key="1">
    <citation type="journal article" date="2013" name="Genome Biol. Evol.">
        <title>Genomes of Stigonematalean cyanobacteria (subsection V) and the evolution of oxygenic photosynthesis from prokaryotes to plastids.</title>
        <authorList>
            <person name="Dagan T."/>
            <person name="Roettger M."/>
            <person name="Stucken K."/>
            <person name="Landan G."/>
            <person name="Koch R."/>
            <person name="Major P."/>
            <person name="Gould S.B."/>
            <person name="Goremykin V.V."/>
            <person name="Rippka R."/>
            <person name="Tandeau de Marsac N."/>
            <person name="Gugger M."/>
            <person name="Lockhart P.J."/>
            <person name="Allen J.F."/>
            <person name="Brune I."/>
            <person name="Maus I."/>
            <person name="Puhler A."/>
            <person name="Martin W.F."/>
        </authorList>
    </citation>
    <scope>NUCLEOTIDE SEQUENCE [LARGE SCALE GENOMIC DNA]</scope>
    <source>
        <strain evidence="7 8">PCC 7110</strain>
    </source>
</reference>
<dbReference type="EC" id="2.1.1.-" evidence="6"/>
<gene>
    <name evidence="6" type="primary">rsmG</name>
    <name evidence="7" type="ORF">WA1_03815</name>
</gene>
<feature type="binding site" evidence="6">
    <location>
        <position position="125"/>
    </location>
    <ligand>
        <name>S-adenosyl-L-methionine</name>
        <dbReference type="ChEBI" id="CHEBI:59789"/>
    </ligand>
</feature>
<evidence type="ECO:0000313" key="7">
    <source>
        <dbReference type="EMBL" id="KYC41221.1"/>
    </source>
</evidence>
<feature type="binding site" evidence="6">
    <location>
        <position position="190"/>
    </location>
    <ligand>
        <name>S-adenosyl-L-methionine</name>
        <dbReference type="ChEBI" id="CHEBI:59789"/>
    </ligand>
</feature>
<dbReference type="AlphaFoldDB" id="A0A139X933"/>
<evidence type="ECO:0000256" key="6">
    <source>
        <dbReference type="HAMAP-Rule" id="MF_00074"/>
    </source>
</evidence>
<dbReference type="EMBL" id="ANNX02000023">
    <property type="protein sequence ID" value="KYC41221.1"/>
    <property type="molecule type" value="Genomic_DNA"/>
</dbReference>
<comment type="caution">
    <text evidence="7">The sequence shown here is derived from an EMBL/GenBank/DDBJ whole genome shotgun (WGS) entry which is preliminary data.</text>
</comment>
<dbReference type="InterPro" id="IPR003682">
    <property type="entry name" value="rRNA_ssu_MeTfrase_G"/>
</dbReference>
<comment type="subcellular location">
    <subcellularLocation>
        <location evidence="6">Cytoplasm</location>
    </subcellularLocation>
</comment>
<feature type="binding site" evidence="6">
    <location>
        <begin position="171"/>
        <end position="172"/>
    </location>
    <ligand>
        <name>S-adenosyl-L-methionine</name>
        <dbReference type="ChEBI" id="CHEBI:59789"/>
    </ligand>
</feature>
<comment type="function">
    <text evidence="6">Specifically methylates the N7 position of a guanine in 16S rRNA.</text>
</comment>
<keyword evidence="4 6" id="KW-0808">Transferase</keyword>
<dbReference type="PANTHER" id="PTHR31760:SF0">
    <property type="entry name" value="S-ADENOSYL-L-METHIONINE-DEPENDENT METHYLTRANSFERASES SUPERFAMILY PROTEIN"/>
    <property type="match status" value="1"/>
</dbReference>
<keyword evidence="1 6" id="KW-0963">Cytoplasm</keyword>
<keyword evidence="3 6" id="KW-0489">Methyltransferase</keyword>
<evidence type="ECO:0000256" key="1">
    <source>
        <dbReference type="ARBA" id="ARBA00022490"/>
    </source>
</evidence>
<evidence type="ECO:0000256" key="4">
    <source>
        <dbReference type="ARBA" id="ARBA00022679"/>
    </source>
</evidence>
<name>A0A139X933_9CYAN</name>
<evidence type="ECO:0000256" key="2">
    <source>
        <dbReference type="ARBA" id="ARBA00022552"/>
    </source>
</evidence>
<protein>
    <recommendedName>
        <fullName evidence="6">Ribosomal RNA small subunit methyltransferase G</fullName>
        <ecNumber evidence="6">2.1.1.-</ecNumber>
    </recommendedName>
    <alternativeName>
        <fullName evidence="6">16S rRNA 7-methylguanosine methyltransferase</fullName>
        <shortName evidence="6">16S rRNA m7G methyltransferase</shortName>
    </alternativeName>
</protein>
<evidence type="ECO:0000313" key="8">
    <source>
        <dbReference type="Proteomes" id="UP000076925"/>
    </source>
</evidence>
<dbReference type="OrthoDB" id="9808773at2"/>
<comment type="similarity">
    <text evidence="6">Belongs to the methyltransferase superfamily. RNA methyltransferase RsmG family.</text>
</comment>
<accession>A0A139X933</accession>
<feature type="binding site" evidence="6">
    <location>
        <position position="120"/>
    </location>
    <ligand>
        <name>S-adenosyl-L-methionine</name>
        <dbReference type="ChEBI" id="CHEBI:59789"/>
    </ligand>
</feature>
<dbReference type="SUPFAM" id="SSF53335">
    <property type="entry name" value="S-adenosyl-L-methionine-dependent methyltransferases"/>
    <property type="match status" value="1"/>
</dbReference>
<organism evidence="7 8">
    <name type="scientific">Scytonema hofmannii PCC 7110</name>
    <dbReference type="NCBI Taxonomy" id="128403"/>
    <lineage>
        <taxon>Bacteria</taxon>
        <taxon>Bacillati</taxon>
        <taxon>Cyanobacteriota</taxon>
        <taxon>Cyanophyceae</taxon>
        <taxon>Nostocales</taxon>
        <taxon>Scytonemataceae</taxon>
        <taxon>Scytonema</taxon>
    </lineage>
</organism>
<dbReference type="Proteomes" id="UP000076925">
    <property type="component" value="Unassembled WGS sequence"/>
</dbReference>
<dbReference type="STRING" id="128403.WA1_03815"/>
<proteinExistence type="inferred from homology"/>
<dbReference type="NCBIfam" id="TIGR00138">
    <property type="entry name" value="rsmG_gidB"/>
    <property type="match status" value="1"/>
</dbReference>
<evidence type="ECO:0000256" key="5">
    <source>
        <dbReference type="ARBA" id="ARBA00022691"/>
    </source>
</evidence>
<dbReference type="InterPro" id="IPR029063">
    <property type="entry name" value="SAM-dependent_MTases_sf"/>
</dbReference>
<keyword evidence="8" id="KW-1185">Reference proteome</keyword>
<dbReference type="PANTHER" id="PTHR31760">
    <property type="entry name" value="S-ADENOSYL-L-METHIONINE-DEPENDENT METHYLTRANSFERASES SUPERFAMILY PROTEIN"/>
    <property type="match status" value="1"/>
</dbReference>
<feature type="binding site" evidence="6">
    <location>
        <begin position="143"/>
        <end position="145"/>
    </location>
    <ligand>
        <name>S-adenosyl-L-methionine</name>
        <dbReference type="ChEBI" id="CHEBI:59789"/>
    </ligand>
</feature>
<keyword evidence="5 6" id="KW-0949">S-adenosyl-L-methionine</keyword>
<dbReference type="HAMAP" id="MF_00074">
    <property type="entry name" value="16SrRNA_methyltr_G"/>
    <property type="match status" value="1"/>
</dbReference>
<dbReference type="GO" id="GO:0070043">
    <property type="term" value="F:rRNA (guanine-N7-)-methyltransferase activity"/>
    <property type="evidence" value="ECO:0007669"/>
    <property type="project" value="UniProtKB-UniRule"/>
</dbReference>
<dbReference type="PIRSF" id="PIRSF003078">
    <property type="entry name" value="GidB"/>
    <property type="match status" value="1"/>
</dbReference>
<evidence type="ECO:0000256" key="3">
    <source>
        <dbReference type="ARBA" id="ARBA00022603"/>
    </source>
</evidence>